<comment type="cofactor">
    <cofactor evidence="1">
        <name>[4Fe-4S] cluster</name>
        <dbReference type="ChEBI" id="CHEBI:49883"/>
    </cofactor>
</comment>
<keyword evidence="4" id="KW-0408">Iron</keyword>
<protein>
    <submittedName>
        <fullName evidence="8">Radical SAM protein</fullName>
    </submittedName>
</protein>
<dbReference type="RefSeq" id="WP_158946585.1">
    <property type="nucleotide sequence ID" value="NZ_CP046400.1"/>
</dbReference>
<organism evidence="8 9">
    <name type="scientific">Pseudodesulfovibrio cashew</name>
    <dbReference type="NCBI Taxonomy" id="2678688"/>
    <lineage>
        <taxon>Bacteria</taxon>
        <taxon>Pseudomonadati</taxon>
        <taxon>Thermodesulfobacteriota</taxon>
        <taxon>Desulfovibrionia</taxon>
        <taxon>Desulfovibrionales</taxon>
        <taxon>Desulfovibrionaceae</taxon>
    </lineage>
</organism>
<dbReference type="InterPro" id="IPR058240">
    <property type="entry name" value="rSAM_sf"/>
</dbReference>
<feature type="domain" description="Radical SAM core" evidence="7">
    <location>
        <begin position="203"/>
        <end position="430"/>
    </location>
</feature>
<keyword evidence="5" id="KW-0411">Iron-sulfur</keyword>
<dbReference type="Proteomes" id="UP000428328">
    <property type="component" value="Chromosome"/>
</dbReference>
<dbReference type="PANTHER" id="PTHR43409">
    <property type="entry name" value="ANAEROBIC MAGNESIUM-PROTOPORPHYRIN IX MONOMETHYL ESTER CYCLASE-RELATED"/>
    <property type="match status" value="1"/>
</dbReference>
<proteinExistence type="predicted"/>
<dbReference type="InterPro" id="IPR034466">
    <property type="entry name" value="Methyltransferase_Class_B"/>
</dbReference>
<dbReference type="SFLD" id="SFLDG01123">
    <property type="entry name" value="methyltransferase_(Class_B)"/>
    <property type="match status" value="1"/>
</dbReference>
<dbReference type="GO" id="GO:0031419">
    <property type="term" value="F:cobalamin binding"/>
    <property type="evidence" value="ECO:0007669"/>
    <property type="project" value="InterPro"/>
</dbReference>
<reference evidence="8 9" key="1">
    <citation type="submission" date="2019-11" db="EMBL/GenBank/DDBJ databases">
        <authorList>
            <person name="Zheng R.K."/>
            <person name="Sun C.M."/>
        </authorList>
    </citation>
    <scope>NUCLEOTIDE SEQUENCE [LARGE SCALE GENOMIC DNA]</scope>
    <source>
        <strain evidence="8 9">SRB007</strain>
    </source>
</reference>
<keyword evidence="9" id="KW-1185">Reference proteome</keyword>
<sequence>MKTLFLKPPLGGGSRNAVRDFIYGCWCNGRRIGGMQIPPINELYVITHAMNHGMACEFLDAQVEPERYAAVLESGLAGFGAVAIMSSTQSFKKDAALLAEFKRLRPSLKTILFGSHPTFMPNYCLSEPSVDYLVMREPEETMLELLRTIGDGLDCSGILGVAFRDESGEIRVNFQRPFMDMDELPIPDRSLLPAGIDYFNPVVKRMPYTTIQTSRGCPGKCIFCTAPEFYGKRIRNRSTDNVLAELHAIKALGFKEVLFRDETFTAYKKRNLEICARMVEEGLDLSWIANGRTDMVDEELLQAMKRAGCHMVKFGVETGSDDIMRAYKKGITVAQTREAFRLCHKVGLDTHAHLVVGGPGESRESIETTIKMVKEIDPSTASFGILTPYAGTELFNRVAAEHPEIRDGSDSNMENLHVSGFYSESVCGVPGETLSRWVLKCYRSFYLRPSYIWKRLRSIESLDELVMLAIAGSNILQFAIKGEK</sequence>
<keyword evidence="3" id="KW-0479">Metal-binding</keyword>
<dbReference type="InterPro" id="IPR006638">
    <property type="entry name" value="Elp3/MiaA/NifB-like_rSAM"/>
</dbReference>
<dbReference type="InterPro" id="IPR023404">
    <property type="entry name" value="rSAM_horseshoe"/>
</dbReference>
<dbReference type="GO" id="GO:0046872">
    <property type="term" value="F:metal ion binding"/>
    <property type="evidence" value="ECO:0007669"/>
    <property type="project" value="UniProtKB-KW"/>
</dbReference>
<gene>
    <name evidence="8" type="ORF">GM415_04230</name>
</gene>
<dbReference type="SUPFAM" id="SSF102114">
    <property type="entry name" value="Radical SAM enzymes"/>
    <property type="match status" value="1"/>
</dbReference>
<dbReference type="Gene3D" id="3.80.30.20">
    <property type="entry name" value="tm_1862 like domain"/>
    <property type="match status" value="1"/>
</dbReference>
<dbReference type="SFLD" id="SFLDG01082">
    <property type="entry name" value="B12-binding_domain_containing"/>
    <property type="match status" value="1"/>
</dbReference>
<dbReference type="EMBL" id="CP046400">
    <property type="protein sequence ID" value="QGY39359.1"/>
    <property type="molecule type" value="Genomic_DNA"/>
</dbReference>
<dbReference type="PANTHER" id="PTHR43409:SF16">
    <property type="entry name" value="SLR0320 PROTEIN"/>
    <property type="match status" value="1"/>
</dbReference>
<name>A0A6I6JDW2_9BACT</name>
<dbReference type="InterPro" id="IPR051198">
    <property type="entry name" value="BchE-like"/>
</dbReference>
<dbReference type="SMART" id="SM00729">
    <property type="entry name" value="Elp3"/>
    <property type="match status" value="1"/>
</dbReference>
<dbReference type="PROSITE" id="PS51332">
    <property type="entry name" value="B12_BINDING"/>
    <property type="match status" value="1"/>
</dbReference>
<dbReference type="InterPro" id="IPR006158">
    <property type="entry name" value="Cobalamin-bd"/>
</dbReference>
<dbReference type="Pfam" id="PF02310">
    <property type="entry name" value="B12-binding"/>
    <property type="match status" value="1"/>
</dbReference>
<evidence type="ECO:0000256" key="1">
    <source>
        <dbReference type="ARBA" id="ARBA00001966"/>
    </source>
</evidence>
<dbReference type="GO" id="GO:0003824">
    <property type="term" value="F:catalytic activity"/>
    <property type="evidence" value="ECO:0007669"/>
    <property type="project" value="InterPro"/>
</dbReference>
<dbReference type="KEGG" id="psel:GM415_04230"/>
<evidence type="ECO:0000256" key="2">
    <source>
        <dbReference type="ARBA" id="ARBA00022691"/>
    </source>
</evidence>
<evidence type="ECO:0000259" key="7">
    <source>
        <dbReference type="PROSITE" id="PS51918"/>
    </source>
</evidence>
<evidence type="ECO:0000259" key="6">
    <source>
        <dbReference type="PROSITE" id="PS51332"/>
    </source>
</evidence>
<evidence type="ECO:0000313" key="9">
    <source>
        <dbReference type="Proteomes" id="UP000428328"/>
    </source>
</evidence>
<dbReference type="AlphaFoldDB" id="A0A6I6JDW2"/>
<keyword evidence="2" id="KW-0949">S-adenosyl-L-methionine</keyword>
<dbReference type="InterPro" id="IPR007197">
    <property type="entry name" value="rSAM"/>
</dbReference>
<dbReference type="CDD" id="cd01335">
    <property type="entry name" value="Radical_SAM"/>
    <property type="match status" value="1"/>
</dbReference>
<evidence type="ECO:0000313" key="8">
    <source>
        <dbReference type="EMBL" id="QGY39359.1"/>
    </source>
</evidence>
<dbReference type="GO" id="GO:0051539">
    <property type="term" value="F:4 iron, 4 sulfur cluster binding"/>
    <property type="evidence" value="ECO:0007669"/>
    <property type="project" value="UniProtKB-KW"/>
</dbReference>
<dbReference type="Gene3D" id="3.40.50.280">
    <property type="entry name" value="Cobalamin-binding domain"/>
    <property type="match status" value="1"/>
</dbReference>
<evidence type="ECO:0000256" key="3">
    <source>
        <dbReference type="ARBA" id="ARBA00022723"/>
    </source>
</evidence>
<evidence type="ECO:0000256" key="5">
    <source>
        <dbReference type="ARBA" id="ARBA00023014"/>
    </source>
</evidence>
<dbReference type="Pfam" id="PF04055">
    <property type="entry name" value="Radical_SAM"/>
    <property type="match status" value="1"/>
</dbReference>
<evidence type="ECO:0000256" key="4">
    <source>
        <dbReference type="ARBA" id="ARBA00023004"/>
    </source>
</evidence>
<dbReference type="SFLD" id="SFLDS00029">
    <property type="entry name" value="Radical_SAM"/>
    <property type="match status" value="1"/>
</dbReference>
<accession>A0A6I6JDW2</accession>
<dbReference type="GO" id="GO:0005829">
    <property type="term" value="C:cytosol"/>
    <property type="evidence" value="ECO:0007669"/>
    <property type="project" value="TreeGrafter"/>
</dbReference>
<feature type="domain" description="B12-binding" evidence="6">
    <location>
        <begin position="24"/>
        <end position="156"/>
    </location>
</feature>
<dbReference type="PROSITE" id="PS51918">
    <property type="entry name" value="RADICAL_SAM"/>
    <property type="match status" value="1"/>
</dbReference>